<dbReference type="RefSeq" id="WP_307294386.1">
    <property type="nucleotide sequence ID" value="NZ_JAUSXV010000001.1"/>
</dbReference>
<evidence type="ECO:0000259" key="5">
    <source>
        <dbReference type="PROSITE" id="PS50977"/>
    </source>
</evidence>
<dbReference type="PROSITE" id="PS50977">
    <property type="entry name" value="HTH_TETR_2"/>
    <property type="match status" value="1"/>
</dbReference>
<evidence type="ECO:0000256" key="2">
    <source>
        <dbReference type="ARBA" id="ARBA00023125"/>
    </source>
</evidence>
<dbReference type="PANTHER" id="PTHR30055">
    <property type="entry name" value="HTH-TYPE TRANSCRIPTIONAL REGULATOR RUTR"/>
    <property type="match status" value="1"/>
</dbReference>
<evidence type="ECO:0000256" key="1">
    <source>
        <dbReference type="ARBA" id="ARBA00023015"/>
    </source>
</evidence>
<evidence type="ECO:0000256" key="4">
    <source>
        <dbReference type="PROSITE-ProRule" id="PRU00335"/>
    </source>
</evidence>
<dbReference type="EMBL" id="JAUSXV010000001">
    <property type="protein sequence ID" value="MDQ0646897.1"/>
    <property type="molecule type" value="Genomic_DNA"/>
</dbReference>
<dbReference type="PANTHER" id="PTHR30055:SF220">
    <property type="entry name" value="TETR-FAMILY REGULATORY PROTEIN"/>
    <property type="match status" value="1"/>
</dbReference>
<keyword evidence="7" id="KW-1185">Reference proteome</keyword>
<sequence>MADRYHHGSLRAQALRVAAEIVADEGPEALSLRDLARRAGVSHAAPAHHFGDRRGLFTALAAEGFELLGDALQPSVDARDFARTAVAYVEFATAHPGHFAVMFRPSLLDPDDAVLHEAQARAAGLLQAGFDSVPDDRIRIGREDARQASWALVHGLADLMLSGALPGADLERLTLAAARQLLGDDA</sequence>
<feature type="domain" description="HTH tetR-type" evidence="5">
    <location>
        <begin position="8"/>
        <end position="68"/>
    </location>
</feature>
<dbReference type="Proteomes" id="UP001244427">
    <property type="component" value="Unassembled WGS sequence"/>
</dbReference>
<gene>
    <name evidence="6" type="ORF">QFZ53_001093</name>
</gene>
<dbReference type="Pfam" id="PF13305">
    <property type="entry name" value="TetR_C_33"/>
    <property type="match status" value="1"/>
</dbReference>
<dbReference type="InterPro" id="IPR009057">
    <property type="entry name" value="Homeodomain-like_sf"/>
</dbReference>
<dbReference type="Pfam" id="PF00440">
    <property type="entry name" value="TetR_N"/>
    <property type="match status" value="1"/>
</dbReference>
<reference evidence="6 7" key="1">
    <citation type="submission" date="2023-07" db="EMBL/GenBank/DDBJ databases">
        <title>Comparative genomics of wheat-associated soil bacteria to identify genetic determinants of phenazine resistance.</title>
        <authorList>
            <person name="Mouncey N."/>
        </authorList>
    </citation>
    <scope>NUCLEOTIDE SEQUENCE [LARGE SCALE GENOMIC DNA]</scope>
    <source>
        <strain evidence="6 7">W4I9-1</strain>
    </source>
</reference>
<comment type="caution">
    <text evidence="6">The sequence shown here is derived from an EMBL/GenBank/DDBJ whole genome shotgun (WGS) entry which is preliminary data.</text>
</comment>
<dbReference type="InterPro" id="IPR001647">
    <property type="entry name" value="HTH_TetR"/>
</dbReference>
<dbReference type="SUPFAM" id="SSF46689">
    <property type="entry name" value="Homeodomain-like"/>
    <property type="match status" value="1"/>
</dbReference>
<dbReference type="InterPro" id="IPR050109">
    <property type="entry name" value="HTH-type_TetR-like_transc_reg"/>
</dbReference>
<dbReference type="AlphaFoldDB" id="A0AAW8EUC9"/>
<dbReference type="Gene3D" id="1.10.357.10">
    <property type="entry name" value="Tetracycline Repressor, domain 2"/>
    <property type="match status" value="1"/>
</dbReference>
<keyword evidence="3" id="KW-0804">Transcription</keyword>
<dbReference type="InterPro" id="IPR036271">
    <property type="entry name" value="Tet_transcr_reg_TetR-rel_C_sf"/>
</dbReference>
<proteinExistence type="predicted"/>
<organism evidence="6 7">
    <name type="scientific">Microbacterium natoriense</name>
    <dbReference type="NCBI Taxonomy" id="284570"/>
    <lineage>
        <taxon>Bacteria</taxon>
        <taxon>Bacillati</taxon>
        <taxon>Actinomycetota</taxon>
        <taxon>Actinomycetes</taxon>
        <taxon>Micrococcales</taxon>
        <taxon>Microbacteriaceae</taxon>
        <taxon>Microbacterium</taxon>
    </lineage>
</organism>
<dbReference type="GO" id="GO:0003700">
    <property type="term" value="F:DNA-binding transcription factor activity"/>
    <property type="evidence" value="ECO:0007669"/>
    <property type="project" value="TreeGrafter"/>
</dbReference>
<dbReference type="GO" id="GO:0000976">
    <property type="term" value="F:transcription cis-regulatory region binding"/>
    <property type="evidence" value="ECO:0007669"/>
    <property type="project" value="TreeGrafter"/>
</dbReference>
<protein>
    <submittedName>
        <fullName evidence="6">AcrR family transcriptional regulator</fullName>
    </submittedName>
</protein>
<evidence type="ECO:0000313" key="6">
    <source>
        <dbReference type="EMBL" id="MDQ0646897.1"/>
    </source>
</evidence>
<evidence type="ECO:0000256" key="3">
    <source>
        <dbReference type="ARBA" id="ARBA00023163"/>
    </source>
</evidence>
<evidence type="ECO:0000313" key="7">
    <source>
        <dbReference type="Proteomes" id="UP001244427"/>
    </source>
</evidence>
<feature type="DNA-binding region" description="H-T-H motif" evidence="4">
    <location>
        <begin position="31"/>
        <end position="50"/>
    </location>
</feature>
<name>A0AAW8EUC9_9MICO</name>
<dbReference type="SUPFAM" id="SSF48498">
    <property type="entry name" value="Tetracyclin repressor-like, C-terminal domain"/>
    <property type="match status" value="1"/>
</dbReference>
<accession>A0AAW8EUC9</accession>
<dbReference type="InterPro" id="IPR025996">
    <property type="entry name" value="MT1864/Rv1816-like_C"/>
</dbReference>
<keyword evidence="2 4" id="KW-0238">DNA-binding</keyword>
<keyword evidence="1" id="KW-0805">Transcription regulation</keyword>